<dbReference type="InterPro" id="IPR040921">
    <property type="entry name" value="Peptidase_S66C"/>
</dbReference>
<evidence type="ECO:0000256" key="3">
    <source>
        <dbReference type="PIRSR" id="PIRSR028757-1"/>
    </source>
</evidence>
<comment type="caution">
    <text evidence="6">The sequence shown here is derived from an EMBL/GenBank/DDBJ whole genome shotgun (WGS) entry which is preliminary data.</text>
</comment>
<dbReference type="RefSeq" id="WP_318242530.1">
    <property type="nucleotide sequence ID" value="NZ_JAUEQX010000007.1"/>
</dbReference>
<dbReference type="PIRSF" id="PIRSF028757">
    <property type="entry name" value="LD-carboxypeptidase"/>
    <property type="match status" value="1"/>
</dbReference>
<organism evidence="6 7">
    <name type="scientific">Kluyvera cryocrescens</name>
    <name type="common">Kluyvera citrophila</name>
    <dbReference type="NCBI Taxonomy" id="580"/>
    <lineage>
        <taxon>Bacteria</taxon>
        <taxon>Pseudomonadati</taxon>
        <taxon>Pseudomonadota</taxon>
        <taxon>Gammaproteobacteria</taxon>
        <taxon>Enterobacterales</taxon>
        <taxon>Enterobacteriaceae</taxon>
        <taxon>Kluyvera</taxon>
    </lineage>
</organism>
<dbReference type="InterPro" id="IPR040449">
    <property type="entry name" value="Peptidase_S66_N"/>
</dbReference>
<accession>A0AAW9C4C1</accession>
<comment type="similarity">
    <text evidence="1">Belongs to the peptidase S66 family.</text>
</comment>
<gene>
    <name evidence="6" type="ORF">QWU01_09885</name>
</gene>
<sequence>MNIHFPPSLVAGDLIAITAPSSGVPAYLHPRLDLAINHLRLRGYRVLEGKCLRAQYKNKSADKHARAEELMSFLCNPEIKAVMPPWGGDLGMELLELLDFERLAVQAPKWFIGFSDLSTFHFPLSLRSGWATVHGPNLMELGAGNLDLTTRALWDIVESPRGNQVTQHASSAYQVEENQWGVATDAGFNLTQPTQWKMLNNETECVAFSGRLIGGCLDIISRLAGTEWGNLPPFIHQCGNDGVILYFENVEMGPCEFTRALYSLRLHGWLTSLNGILIGRNAGPDADNSTQQNYLDALHSALGGLNIPVIYDVDIGHIPPQMSLVNGALATVTYRHHRGSITQQL</sequence>
<dbReference type="GO" id="GO:0016787">
    <property type="term" value="F:hydrolase activity"/>
    <property type="evidence" value="ECO:0007669"/>
    <property type="project" value="UniProtKB-KW"/>
</dbReference>
<dbReference type="Pfam" id="PF17676">
    <property type="entry name" value="Peptidase_S66C"/>
    <property type="match status" value="1"/>
</dbReference>
<keyword evidence="2" id="KW-0378">Hydrolase</keyword>
<feature type="domain" description="LD-carboxypeptidase C-terminal" evidence="5">
    <location>
        <begin position="209"/>
        <end position="332"/>
    </location>
</feature>
<dbReference type="EMBL" id="JAUEQX010000007">
    <property type="protein sequence ID" value="MDW3777121.1"/>
    <property type="molecule type" value="Genomic_DNA"/>
</dbReference>
<evidence type="ECO:0000313" key="7">
    <source>
        <dbReference type="Proteomes" id="UP001276300"/>
    </source>
</evidence>
<dbReference type="PANTHER" id="PTHR30237">
    <property type="entry name" value="MURAMOYLTETRAPEPTIDE CARBOXYPEPTIDASE"/>
    <property type="match status" value="1"/>
</dbReference>
<dbReference type="Gene3D" id="3.40.50.10740">
    <property type="entry name" value="Class I glutamine amidotransferase-like"/>
    <property type="match status" value="1"/>
</dbReference>
<dbReference type="InterPro" id="IPR027478">
    <property type="entry name" value="LdcA_N"/>
</dbReference>
<dbReference type="SUPFAM" id="SSF141986">
    <property type="entry name" value="LD-carboxypeptidase A C-terminal domain-like"/>
    <property type="match status" value="1"/>
</dbReference>
<feature type="active site" description="Charge relay system" evidence="3">
    <location>
        <position position="317"/>
    </location>
</feature>
<proteinExistence type="inferred from homology"/>
<evidence type="ECO:0000313" key="6">
    <source>
        <dbReference type="EMBL" id="MDW3777121.1"/>
    </source>
</evidence>
<dbReference type="CDD" id="cd07062">
    <property type="entry name" value="Peptidase_S66_mccF_like"/>
    <property type="match status" value="1"/>
</dbReference>
<evidence type="ECO:0000259" key="5">
    <source>
        <dbReference type="Pfam" id="PF17676"/>
    </source>
</evidence>
<evidence type="ECO:0000256" key="2">
    <source>
        <dbReference type="ARBA" id="ARBA00022801"/>
    </source>
</evidence>
<feature type="active site" description="Nucleophile" evidence="3">
    <location>
        <position position="115"/>
    </location>
</feature>
<protein>
    <submittedName>
        <fullName evidence="6">LD-carboxypeptidase</fullName>
    </submittedName>
</protein>
<dbReference type="AlphaFoldDB" id="A0AAW9C4C1"/>
<evidence type="ECO:0000259" key="4">
    <source>
        <dbReference type="Pfam" id="PF02016"/>
    </source>
</evidence>
<dbReference type="Gene3D" id="3.50.30.60">
    <property type="entry name" value="LD-carboxypeptidase A C-terminal domain-like"/>
    <property type="match status" value="1"/>
</dbReference>
<name>A0AAW9C4C1_KLUCR</name>
<reference evidence="6" key="1">
    <citation type="journal article" date="2023" name="J Glob Antimicrob Resist">
        <title>Emergence of NDM-1 and KPC-3 carbapenemases in Kluyvera cryocrescens: Investigating genetic heterogeneity and acquisition routes of blaNDM-1 in Enterobacterales species in Portugal.</title>
        <authorList>
            <person name="Loiodice M."/>
            <person name="Ribeiro M."/>
            <person name="Peixe L."/>
            <person name="Novais A."/>
        </authorList>
    </citation>
    <scope>NUCLEOTIDE SEQUENCE</scope>
    <source>
        <strain evidence="6">K629</strain>
    </source>
</reference>
<feature type="domain" description="LD-carboxypeptidase N-terminal" evidence="4">
    <location>
        <begin position="15"/>
        <end position="135"/>
    </location>
</feature>
<dbReference type="Pfam" id="PF02016">
    <property type="entry name" value="Peptidase_S66"/>
    <property type="match status" value="1"/>
</dbReference>
<dbReference type="SUPFAM" id="SSF52317">
    <property type="entry name" value="Class I glutamine amidotransferase-like"/>
    <property type="match status" value="1"/>
</dbReference>
<dbReference type="InterPro" id="IPR003507">
    <property type="entry name" value="S66_fam"/>
</dbReference>
<dbReference type="Proteomes" id="UP001276300">
    <property type="component" value="Unassembled WGS sequence"/>
</dbReference>
<dbReference type="InterPro" id="IPR027461">
    <property type="entry name" value="Carboxypeptidase_A_C_sf"/>
</dbReference>
<evidence type="ECO:0000256" key="1">
    <source>
        <dbReference type="ARBA" id="ARBA00010233"/>
    </source>
</evidence>
<feature type="active site" description="Charge relay system" evidence="3">
    <location>
        <position position="248"/>
    </location>
</feature>
<dbReference type="InterPro" id="IPR029062">
    <property type="entry name" value="Class_I_gatase-like"/>
</dbReference>